<dbReference type="FunFam" id="3.30.565.10:FF:000078">
    <property type="entry name" value="Two-component sensor histidine kinase"/>
    <property type="match status" value="1"/>
</dbReference>
<comment type="caution">
    <text evidence="14">The sequence shown here is derived from an EMBL/GenBank/DDBJ whole genome shotgun (WGS) entry which is preliminary data.</text>
</comment>
<evidence type="ECO:0000256" key="2">
    <source>
        <dbReference type="ARBA" id="ARBA00012438"/>
    </source>
</evidence>
<evidence type="ECO:0000256" key="10">
    <source>
        <dbReference type="SAM" id="MobiDB-lite"/>
    </source>
</evidence>
<dbReference type="CDD" id="cd00130">
    <property type="entry name" value="PAS"/>
    <property type="match status" value="1"/>
</dbReference>
<dbReference type="NCBIfam" id="TIGR00229">
    <property type="entry name" value="sensory_box"/>
    <property type="match status" value="1"/>
</dbReference>
<dbReference type="SMART" id="SM00448">
    <property type="entry name" value="REC"/>
    <property type="match status" value="2"/>
</dbReference>
<evidence type="ECO:0000259" key="13">
    <source>
        <dbReference type="PROSITE" id="PS50112"/>
    </source>
</evidence>
<evidence type="ECO:0000259" key="12">
    <source>
        <dbReference type="PROSITE" id="PS50110"/>
    </source>
</evidence>
<keyword evidence="8" id="KW-0902">Two-component regulatory system</keyword>
<dbReference type="SUPFAM" id="SSF55785">
    <property type="entry name" value="PYP-like sensor domain (PAS domain)"/>
    <property type="match status" value="4"/>
</dbReference>
<dbReference type="SUPFAM" id="SSF52172">
    <property type="entry name" value="CheY-like"/>
    <property type="match status" value="2"/>
</dbReference>
<dbReference type="PANTHER" id="PTHR45339:SF1">
    <property type="entry name" value="HYBRID SIGNAL TRANSDUCTION HISTIDINE KINASE J"/>
    <property type="match status" value="1"/>
</dbReference>
<evidence type="ECO:0000256" key="1">
    <source>
        <dbReference type="ARBA" id="ARBA00000085"/>
    </source>
</evidence>
<dbReference type="SUPFAM" id="SSF55874">
    <property type="entry name" value="ATPase domain of HSP90 chaperone/DNA topoisomerase II/histidine kinase"/>
    <property type="match status" value="1"/>
</dbReference>
<sequence>MSEVREIDERDDAYRAAKAELEASEEPGYIKDGALRYCLANAAYAAFCGVDAATMPGMHDDELLAGGDGGERDEKERRSLVFGREETAVIDAGGPQADRLRCRIRREKTADGMPFIVGRLQSMASSPAPEVHAEPVGPVSACENDYRDLDLVDAIEAYDEPLCVLDAAGERLACNAAYRDASDGAATSAGETRRFTSNELMAAVLESVDVGIVIYDADDVLQFVNARMRSMFEGPTQHLRRGATLRQMLESLYDADPLHAGTAADTGAREEWIAERMRLSHRRRYEKVEQLADGRWIKAAIQRLDDGAMIGLRMDVSDVFMAEREQAQSQEEAQLYKAVLDELPNSTYAKDEDFRIVFANRAYAELTGRPLETVIGNTDLGIFGEEEGRPLLAEDQRVFDSGEVSQQQETITHASGREIPLVTRKARVRLANGRACMIGTSVDISAQVERESELREARRQADLSRADLESVVDGLAMSVVVVGADESIEAINSAYFEMWAHSPDERLTGSHVRCLLDAHRRKRIYHADGYDFDDDAEWEAYVARRMDELRAGACEPREMSLADGRTLIFSIRELSQGRRLICHFDITEQKEQARRIAQARAEVERTSSLMRKATSAMAQGLCIHDEEIQFVNRAFFDMSGYEIDHFSPGDSWEAMIRSLAEQGAYGAGEDARHVLDGILTDKAMRCSRTIERRGKDGRWLRIDTVTDDDDLDGAMITTTTDVTAAKRREGDLETALERAESADKAKSEFLANMSHEIRTPMNGVLGMAELLARTQLDTRQRTFTDVIVKSGNALLTIINDILDFSKIDAGQMALDTAPFDLAEAIEDVATLVSSRVAEKDIELIVHTAPDLPERLVGDVGRIRQIVTNLLGNAVKFTEKGHVLVDVAAKIRNDTAAIAILVQDTGIGIPPEKLDGIFEKFSQVDTSSTRRHEGSGLGLSIAGGLVEMMGGRIDVESEHGKGSTFIVRVDLPVDRAVAKPRPIPVDVGGARILVIDDNAVNRGILMEQMRGWGFDACAAADGPEGLAVMEAASRLGTKVDAVILDYHMPGMNGAEVARKLRAQTGWNSTRILMLTSVDLAEVEYRNCELRVDARLMKPARSALLLSTLVEMLQTRRAADADPAPSAAATEGKASAPGKDADRREGPAHPEEAALARTAPADGASLEPKIARSRQVLVAEDNEVNQIVFSQILDGLDLEYRIVHNGKEALDAFLKQAPAMILMDVSMPVMNGYEATRAIRAREGESGARTPIVGVTAHALEGDRAECLEAGMDDYLSKPISPEKLGQKIRDWLPDEPLSRSA</sequence>
<dbReference type="CDD" id="cd16922">
    <property type="entry name" value="HATPase_EvgS-ArcB-TorS-like"/>
    <property type="match status" value="1"/>
</dbReference>
<dbReference type="InterPro" id="IPR001789">
    <property type="entry name" value="Sig_transdc_resp-reg_receiver"/>
</dbReference>
<evidence type="ECO:0000313" key="14">
    <source>
        <dbReference type="EMBL" id="TPW26616.1"/>
    </source>
</evidence>
<dbReference type="Pfam" id="PF00512">
    <property type="entry name" value="HisKA"/>
    <property type="match status" value="1"/>
</dbReference>
<dbReference type="Pfam" id="PF00072">
    <property type="entry name" value="Response_reg"/>
    <property type="match status" value="2"/>
</dbReference>
<keyword evidence="5" id="KW-0547">Nucleotide-binding</keyword>
<keyword evidence="6" id="KW-0418">Kinase</keyword>
<comment type="catalytic activity">
    <reaction evidence="1">
        <text>ATP + protein L-histidine = ADP + protein N-phospho-L-histidine.</text>
        <dbReference type="EC" id="2.7.13.3"/>
    </reaction>
</comment>
<name>A0A506TZ83_9HYPH</name>
<dbReference type="Gene3D" id="1.10.287.130">
    <property type="match status" value="1"/>
</dbReference>
<dbReference type="Pfam" id="PF02518">
    <property type="entry name" value="HATPase_c"/>
    <property type="match status" value="1"/>
</dbReference>
<dbReference type="InterPro" id="IPR003661">
    <property type="entry name" value="HisK_dim/P_dom"/>
</dbReference>
<dbReference type="InterPro" id="IPR036097">
    <property type="entry name" value="HisK_dim/P_sf"/>
</dbReference>
<dbReference type="PROSITE" id="PS50109">
    <property type="entry name" value="HIS_KIN"/>
    <property type="match status" value="1"/>
</dbReference>
<evidence type="ECO:0000256" key="7">
    <source>
        <dbReference type="ARBA" id="ARBA00022840"/>
    </source>
</evidence>
<dbReference type="GO" id="GO:0000155">
    <property type="term" value="F:phosphorelay sensor kinase activity"/>
    <property type="evidence" value="ECO:0007669"/>
    <property type="project" value="InterPro"/>
</dbReference>
<dbReference type="InterPro" id="IPR000014">
    <property type="entry name" value="PAS"/>
</dbReference>
<dbReference type="InterPro" id="IPR035965">
    <property type="entry name" value="PAS-like_dom_sf"/>
</dbReference>
<dbReference type="SMART" id="SM00387">
    <property type="entry name" value="HATPase_c"/>
    <property type="match status" value="1"/>
</dbReference>
<keyword evidence="7" id="KW-0067">ATP-binding</keyword>
<keyword evidence="15" id="KW-1185">Reference proteome</keyword>
<organism evidence="14 15">
    <name type="scientific">Pararhizobium mangrovi</name>
    <dbReference type="NCBI Taxonomy" id="2590452"/>
    <lineage>
        <taxon>Bacteria</taxon>
        <taxon>Pseudomonadati</taxon>
        <taxon>Pseudomonadota</taxon>
        <taxon>Alphaproteobacteria</taxon>
        <taxon>Hyphomicrobiales</taxon>
        <taxon>Rhizobiaceae</taxon>
        <taxon>Rhizobium/Agrobacterium group</taxon>
        <taxon>Pararhizobium</taxon>
    </lineage>
</organism>
<evidence type="ECO:0000256" key="4">
    <source>
        <dbReference type="ARBA" id="ARBA00022679"/>
    </source>
</evidence>
<dbReference type="SMART" id="SM00091">
    <property type="entry name" value="PAS"/>
    <property type="match status" value="5"/>
</dbReference>
<accession>A0A506TZ83</accession>
<dbReference type="Proteomes" id="UP000320314">
    <property type="component" value="Unassembled WGS sequence"/>
</dbReference>
<feature type="domain" description="Response regulatory" evidence="12">
    <location>
        <begin position="990"/>
        <end position="1111"/>
    </location>
</feature>
<dbReference type="FunFam" id="1.10.287.130:FF:000002">
    <property type="entry name" value="Two-component osmosensing histidine kinase"/>
    <property type="match status" value="1"/>
</dbReference>
<dbReference type="RefSeq" id="WP_141167742.1">
    <property type="nucleotide sequence ID" value="NZ_VHLH01000028.1"/>
</dbReference>
<protein>
    <recommendedName>
        <fullName evidence="2">histidine kinase</fullName>
        <ecNumber evidence="2">2.7.13.3</ecNumber>
    </recommendedName>
</protein>
<dbReference type="CDD" id="cd17546">
    <property type="entry name" value="REC_hyHK_CKI1_RcsC-like"/>
    <property type="match status" value="1"/>
</dbReference>
<dbReference type="InterPro" id="IPR003594">
    <property type="entry name" value="HATPase_dom"/>
</dbReference>
<evidence type="ECO:0000256" key="3">
    <source>
        <dbReference type="ARBA" id="ARBA00022553"/>
    </source>
</evidence>
<dbReference type="CDD" id="cd00156">
    <property type="entry name" value="REC"/>
    <property type="match status" value="1"/>
</dbReference>
<feature type="compositionally biased region" description="Basic and acidic residues" evidence="10">
    <location>
        <begin position="1137"/>
        <end position="1152"/>
    </location>
</feature>
<dbReference type="InterPro" id="IPR011006">
    <property type="entry name" value="CheY-like_superfamily"/>
</dbReference>
<feature type="region of interest" description="Disordered" evidence="10">
    <location>
        <begin position="1115"/>
        <end position="1163"/>
    </location>
</feature>
<dbReference type="InterPro" id="IPR004358">
    <property type="entry name" value="Sig_transdc_His_kin-like_C"/>
</dbReference>
<gene>
    <name evidence="14" type="ORF">FJU11_14245</name>
</gene>
<dbReference type="OrthoDB" id="9810730at2"/>
<keyword evidence="4" id="KW-0808">Transferase</keyword>
<evidence type="ECO:0000256" key="5">
    <source>
        <dbReference type="ARBA" id="ARBA00022741"/>
    </source>
</evidence>
<dbReference type="PROSITE" id="PS50110">
    <property type="entry name" value="RESPONSE_REGULATORY"/>
    <property type="match status" value="2"/>
</dbReference>
<dbReference type="SMART" id="SM00388">
    <property type="entry name" value="HisKA"/>
    <property type="match status" value="1"/>
</dbReference>
<evidence type="ECO:0000256" key="9">
    <source>
        <dbReference type="PROSITE-ProRule" id="PRU00169"/>
    </source>
</evidence>
<proteinExistence type="predicted"/>
<dbReference type="CDD" id="cd00082">
    <property type="entry name" value="HisKA"/>
    <property type="match status" value="1"/>
</dbReference>
<dbReference type="PANTHER" id="PTHR45339">
    <property type="entry name" value="HYBRID SIGNAL TRANSDUCTION HISTIDINE KINASE J"/>
    <property type="match status" value="1"/>
</dbReference>
<dbReference type="Gene3D" id="3.30.565.10">
    <property type="entry name" value="Histidine kinase-like ATPase, C-terminal domain"/>
    <property type="match status" value="1"/>
</dbReference>
<dbReference type="Pfam" id="PF12860">
    <property type="entry name" value="PAS_7"/>
    <property type="match status" value="3"/>
</dbReference>
<evidence type="ECO:0000313" key="15">
    <source>
        <dbReference type="Proteomes" id="UP000320314"/>
    </source>
</evidence>
<feature type="domain" description="PAS" evidence="13">
    <location>
        <begin position="332"/>
        <end position="402"/>
    </location>
</feature>
<feature type="modified residue" description="4-aspartylphosphate" evidence="9">
    <location>
        <position position="1044"/>
    </location>
</feature>
<dbReference type="Gene3D" id="3.30.450.20">
    <property type="entry name" value="PAS domain"/>
    <property type="match status" value="4"/>
</dbReference>
<dbReference type="PROSITE" id="PS50112">
    <property type="entry name" value="PAS"/>
    <property type="match status" value="1"/>
</dbReference>
<evidence type="ECO:0000259" key="11">
    <source>
        <dbReference type="PROSITE" id="PS50109"/>
    </source>
</evidence>
<dbReference type="GO" id="GO:0005524">
    <property type="term" value="F:ATP binding"/>
    <property type="evidence" value="ECO:0007669"/>
    <property type="project" value="UniProtKB-KW"/>
</dbReference>
<evidence type="ECO:0000256" key="8">
    <source>
        <dbReference type="ARBA" id="ARBA00023012"/>
    </source>
</evidence>
<dbReference type="Pfam" id="PF08448">
    <property type="entry name" value="PAS_4"/>
    <property type="match status" value="1"/>
</dbReference>
<dbReference type="InterPro" id="IPR005467">
    <property type="entry name" value="His_kinase_dom"/>
</dbReference>
<dbReference type="SUPFAM" id="SSF47384">
    <property type="entry name" value="Homodimeric domain of signal transducing histidine kinase"/>
    <property type="match status" value="1"/>
</dbReference>
<dbReference type="EC" id="2.7.13.3" evidence="2"/>
<reference evidence="14 15" key="1">
    <citation type="submission" date="2019-06" db="EMBL/GenBank/DDBJ databases">
        <authorList>
            <person name="Li M."/>
        </authorList>
    </citation>
    <scope>NUCLEOTIDE SEQUENCE [LARGE SCALE GENOMIC DNA]</scope>
    <source>
        <strain evidence="14 15">BGMRC6574</strain>
    </source>
</reference>
<dbReference type="InterPro" id="IPR036890">
    <property type="entry name" value="HATPase_C_sf"/>
</dbReference>
<dbReference type="EMBL" id="VHLH01000028">
    <property type="protein sequence ID" value="TPW26616.1"/>
    <property type="molecule type" value="Genomic_DNA"/>
</dbReference>
<dbReference type="Gene3D" id="3.40.50.2300">
    <property type="match status" value="2"/>
</dbReference>
<dbReference type="PRINTS" id="PR00344">
    <property type="entry name" value="BCTRLSENSOR"/>
</dbReference>
<dbReference type="InterPro" id="IPR013656">
    <property type="entry name" value="PAS_4"/>
</dbReference>
<feature type="modified residue" description="4-aspartylphosphate" evidence="9">
    <location>
        <position position="1222"/>
    </location>
</feature>
<evidence type="ECO:0000256" key="6">
    <source>
        <dbReference type="ARBA" id="ARBA00022777"/>
    </source>
</evidence>
<feature type="domain" description="Histidine kinase" evidence="11">
    <location>
        <begin position="752"/>
        <end position="972"/>
    </location>
</feature>
<keyword evidence="3 9" id="KW-0597">Phosphoprotein</keyword>
<feature type="domain" description="Response regulatory" evidence="12">
    <location>
        <begin position="1173"/>
        <end position="1291"/>
    </location>
</feature>